<protein>
    <recommendedName>
        <fullName evidence="4">DUF3606 domain-containing protein</fullName>
    </recommendedName>
</protein>
<name>A0A0A2MLW6_9FLAO</name>
<feature type="compositionally biased region" description="Polar residues" evidence="1">
    <location>
        <begin position="1"/>
        <end position="10"/>
    </location>
</feature>
<dbReference type="InterPro" id="IPR022037">
    <property type="entry name" value="DUF3606"/>
</dbReference>
<dbReference type="OrthoDB" id="7030114at2"/>
<evidence type="ECO:0000256" key="1">
    <source>
        <dbReference type="SAM" id="MobiDB-lite"/>
    </source>
</evidence>
<organism evidence="2 3">
    <name type="scientific">Flavobacterium subsaxonicum WB 4.1-42 = DSM 21790</name>
    <dbReference type="NCBI Taxonomy" id="1121898"/>
    <lineage>
        <taxon>Bacteria</taxon>
        <taxon>Pseudomonadati</taxon>
        <taxon>Bacteroidota</taxon>
        <taxon>Flavobacteriia</taxon>
        <taxon>Flavobacteriales</taxon>
        <taxon>Flavobacteriaceae</taxon>
        <taxon>Flavobacterium</taxon>
    </lineage>
</organism>
<dbReference type="STRING" id="1121898.GCA_000422725_00324"/>
<evidence type="ECO:0000313" key="3">
    <source>
        <dbReference type="Proteomes" id="UP000030111"/>
    </source>
</evidence>
<feature type="region of interest" description="Disordered" evidence="1">
    <location>
        <begin position="1"/>
        <end position="21"/>
    </location>
</feature>
<gene>
    <name evidence="2" type="ORF">Q766_06630</name>
</gene>
<dbReference type="Pfam" id="PF12244">
    <property type="entry name" value="DUF3606"/>
    <property type="match status" value="1"/>
</dbReference>
<dbReference type="RefSeq" id="WP_026991790.1">
    <property type="nucleotide sequence ID" value="NZ_JRLY01000004.1"/>
</dbReference>
<comment type="caution">
    <text evidence="2">The sequence shown here is derived from an EMBL/GenBank/DDBJ whole genome shotgun (WGS) entry which is preliminary data.</text>
</comment>
<keyword evidence="3" id="KW-1185">Reference proteome</keyword>
<evidence type="ECO:0008006" key="4">
    <source>
        <dbReference type="Google" id="ProtNLM"/>
    </source>
</evidence>
<dbReference type="AlphaFoldDB" id="A0A0A2MLW6"/>
<reference evidence="2 3" key="1">
    <citation type="submission" date="2013-09" db="EMBL/GenBank/DDBJ databases">
        <authorList>
            <person name="Zeng Z."/>
            <person name="Chen C."/>
        </authorList>
    </citation>
    <scope>NUCLEOTIDE SEQUENCE [LARGE SCALE GENOMIC DNA]</scope>
    <source>
        <strain evidence="2 3">WB 4.1-42</strain>
    </source>
</reference>
<dbReference type="Proteomes" id="UP000030111">
    <property type="component" value="Unassembled WGS sequence"/>
</dbReference>
<feature type="compositionally biased region" description="Basic and acidic residues" evidence="1">
    <location>
        <begin position="11"/>
        <end position="21"/>
    </location>
</feature>
<dbReference type="EMBL" id="JRLY01000004">
    <property type="protein sequence ID" value="KGO93632.1"/>
    <property type="molecule type" value="Genomic_DNA"/>
</dbReference>
<dbReference type="eggNOG" id="ENOG5032HBY">
    <property type="taxonomic scope" value="Bacteria"/>
</dbReference>
<accession>A0A0A2MLW6</accession>
<sequence>MSDNKSNTGSPDRDRISTSEDYEVRYWSEKFGVSKDELINAVKESGSNSPDKVETYLKKQK</sequence>
<proteinExistence type="predicted"/>
<evidence type="ECO:0000313" key="2">
    <source>
        <dbReference type="EMBL" id="KGO93632.1"/>
    </source>
</evidence>